<evidence type="ECO:0000313" key="2">
    <source>
        <dbReference type="Proteomes" id="UP000566985"/>
    </source>
</evidence>
<organism evidence="1 2">
    <name type="scientific">Pantoea brenneri</name>
    <dbReference type="NCBI Taxonomy" id="472694"/>
    <lineage>
        <taxon>Bacteria</taxon>
        <taxon>Pseudomonadati</taxon>
        <taxon>Pseudomonadota</taxon>
        <taxon>Gammaproteobacteria</taxon>
        <taxon>Enterobacterales</taxon>
        <taxon>Erwiniaceae</taxon>
        <taxon>Pantoea</taxon>
    </lineage>
</organism>
<accession>A0A7Y6NH40</accession>
<dbReference type="GeneID" id="57347040"/>
<evidence type="ECO:0000313" key="1">
    <source>
        <dbReference type="EMBL" id="NUY98435.1"/>
    </source>
</evidence>
<dbReference type="AlphaFoldDB" id="A0A7Y6NH40"/>
<sequence>MRLTEWVILFNNDADSLIWHRVIRMIEEAGCAWHIGIPLASDLIPPNEPA</sequence>
<reference evidence="1 2" key="1">
    <citation type="submission" date="2020-05" db="EMBL/GenBank/DDBJ databases">
        <title>Whole Genome Sequences of Enterobacteriales Associated with the International Space Station.</title>
        <authorList>
            <person name="Bharadwaj A."/>
            <person name="Daudu R."/>
            <person name="Singh N."/>
            <person name="Wood J."/>
            <person name="Debieu M."/>
            <person name="Mason C."/>
            <person name="Wang C."/>
            <person name="Venkateswaran K."/>
        </authorList>
    </citation>
    <scope>NUCLEOTIDE SEQUENCE [LARGE SCALE GENOMIC DNA]</scope>
    <source>
        <strain evidence="1 2">IF5SW-B1</strain>
    </source>
</reference>
<dbReference type="EMBL" id="JABWPM010000025">
    <property type="protein sequence ID" value="NUY98435.1"/>
    <property type="molecule type" value="Genomic_DNA"/>
</dbReference>
<dbReference type="RefSeq" id="WP_164092209.1">
    <property type="nucleotide sequence ID" value="NZ_JABWPE010000025.1"/>
</dbReference>
<name>A0A7Y6NH40_9GAMM</name>
<protein>
    <submittedName>
        <fullName evidence="1">Uncharacterized protein</fullName>
    </submittedName>
</protein>
<proteinExistence type="predicted"/>
<dbReference type="Proteomes" id="UP000566985">
    <property type="component" value="Unassembled WGS sequence"/>
</dbReference>
<comment type="caution">
    <text evidence="1">The sequence shown here is derived from an EMBL/GenBank/DDBJ whole genome shotgun (WGS) entry which is preliminary data.</text>
</comment>
<gene>
    <name evidence="1" type="ORF">HU668_18420</name>
</gene>